<accession>A0ABQ1JW28</accession>
<dbReference type="Gene3D" id="2.120.10.30">
    <property type="entry name" value="TolB, C-terminal domain"/>
    <property type="match status" value="1"/>
</dbReference>
<evidence type="ECO:0000256" key="2">
    <source>
        <dbReference type="SAM" id="SignalP"/>
    </source>
</evidence>
<dbReference type="InterPro" id="IPR026444">
    <property type="entry name" value="Secre_tail"/>
</dbReference>
<name>A0ABQ1JW28_9FLAO</name>
<evidence type="ECO:0000259" key="3">
    <source>
        <dbReference type="Pfam" id="PF07995"/>
    </source>
</evidence>
<dbReference type="NCBIfam" id="TIGR04183">
    <property type="entry name" value="Por_Secre_tail"/>
    <property type="match status" value="1"/>
</dbReference>
<evidence type="ECO:0000259" key="4">
    <source>
        <dbReference type="Pfam" id="PF18962"/>
    </source>
</evidence>
<dbReference type="Pfam" id="PF07995">
    <property type="entry name" value="GSDH"/>
    <property type="match status" value="1"/>
</dbReference>
<feature type="signal peptide" evidence="2">
    <location>
        <begin position="1"/>
        <end position="19"/>
    </location>
</feature>
<dbReference type="InterPro" id="IPR011042">
    <property type="entry name" value="6-blade_b-propeller_TolB-like"/>
</dbReference>
<keyword evidence="6" id="KW-1185">Reference proteome</keyword>
<dbReference type="InterPro" id="IPR011041">
    <property type="entry name" value="Quinoprot_gluc/sorb_DH_b-prop"/>
</dbReference>
<dbReference type="EMBL" id="BMJE01000004">
    <property type="protein sequence ID" value="GGB78439.1"/>
    <property type="molecule type" value="Genomic_DNA"/>
</dbReference>
<protein>
    <recommendedName>
        <fullName evidence="7">T9SS type A sorting domain-containing protein</fullName>
    </recommendedName>
</protein>
<dbReference type="PANTHER" id="PTHR19328:SF75">
    <property type="entry name" value="ALDOSE SUGAR DEHYDROGENASE YLII"/>
    <property type="match status" value="1"/>
</dbReference>
<keyword evidence="1 2" id="KW-0732">Signal</keyword>
<feature type="chain" id="PRO_5045357636" description="T9SS type A sorting domain-containing protein" evidence="2">
    <location>
        <begin position="20"/>
        <end position="456"/>
    </location>
</feature>
<evidence type="ECO:0000313" key="5">
    <source>
        <dbReference type="EMBL" id="GGB78439.1"/>
    </source>
</evidence>
<sequence length="456" mass="48833">MKKRLLSVFTLLFSFVCFGQTIDLELFADGFTAPTEIAHAGDDRLFVVEQGGLIKVLNSDGTTNATPFLDISNKVSTGGERGLLGLAFHPDYSTNGAFYVNYTNTSGNTVIAQYTVSGEDENVADSNSELILMTVDQPFGNHNGGCIRFGPDGYLYISMGDGGSAGDPNGNGQNINTLLGAMLRIDVNVGALYGIPADNPFAGTDGADEIWAYGLRNAWKFSFDSSNGDLWIADVGQNEIEEINKMPGNAAGINYGWRCFEGTQEYNSDGCSLVDMYTPPVAEYTHSATNGCSITGGYVYRGSTYPGLQGMYLFTDFCHNKIGMVDSEYNITYTDAFSGNFTTFGQDINGELYVAGGNSGEIFSIVDTELSTTTVNTTAFKVYPNPANNIITIQSGNAANATHAEIYDMGGKLLISQNLTDSQSNTLNIAALPSGLYILNITGSNGYNSNHKLSVE</sequence>
<evidence type="ECO:0000313" key="6">
    <source>
        <dbReference type="Proteomes" id="UP000615760"/>
    </source>
</evidence>
<dbReference type="InterPro" id="IPR012938">
    <property type="entry name" value="Glc/Sorbosone_DH"/>
</dbReference>
<organism evidence="5 6">
    <name type="scientific">Flavobacterium suaedae</name>
    <dbReference type="NCBI Taxonomy" id="1767027"/>
    <lineage>
        <taxon>Bacteria</taxon>
        <taxon>Pseudomonadati</taxon>
        <taxon>Bacteroidota</taxon>
        <taxon>Flavobacteriia</taxon>
        <taxon>Flavobacteriales</taxon>
        <taxon>Flavobacteriaceae</taxon>
        <taxon>Flavobacterium</taxon>
    </lineage>
</organism>
<proteinExistence type="predicted"/>
<dbReference type="Pfam" id="PF18962">
    <property type="entry name" value="Por_Secre_tail"/>
    <property type="match status" value="1"/>
</dbReference>
<comment type="caution">
    <text evidence="5">The sequence shown here is derived from an EMBL/GenBank/DDBJ whole genome shotgun (WGS) entry which is preliminary data.</text>
</comment>
<evidence type="ECO:0008006" key="7">
    <source>
        <dbReference type="Google" id="ProtNLM"/>
    </source>
</evidence>
<dbReference type="PANTHER" id="PTHR19328">
    <property type="entry name" value="HEDGEHOG-INTERACTING PROTEIN"/>
    <property type="match status" value="1"/>
</dbReference>
<gene>
    <name evidence="5" type="ORF">GCM10007424_18210</name>
</gene>
<reference evidence="6" key="1">
    <citation type="journal article" date="2019" name="Int. J. Syst. Evol. Microbiol.">
        <title>The Global Catalogue of Microorganisms (GCM) 10K type strain sequencing project: providing services to taxonomists for standard genome sequencing and annotation.</title>
        <authorList>
            <consortium name="The Broad Institute Genomics Platform"/>
            <consortium name="The Broad Institute Genome Sequencing Center for Infectious Disease"/>
            <person name="Wu L."/>
            <person name="Ma J."/>
        </authorList>
    </citation>
    <scope>NUCLEOTIDE SEQUENCE [LARGE SCALE GENOMIC DNA]</scope>
    <source>
        <strain evidence="6">CGMCC 1.15461</strain>
    </source>
</reference>
<dbReference type="Proteomes" id="UP000615760">
    <property type="component" value="Unassembled WGS sequence"/>
</dbReference>
<dbReference type="SUPFAM" id="SSF50952">
    <property type="entry name" value="Soluble quinoprotein glucose dehydrogenase"/>
    <property type="match status" value="1"/>
</dbReference>
<dbReference type="RefSeq" id="WP_188620967.1">
    <property type="nucleotide sequence ID" value="NZ_BMJE01000004.1"/>
</dbReference>
<feature type="domain" description="Secretion system C-terminal sorting" evidence="4">
    <location>
        <begin position="382"/>
        <end position="453"/>
    </location>
</feature>
<feature type="domain" description="Glucose/Sorbosone dehydrogenase" evidence="3">
    <location>
        <begin position="32"/>
        <end position="355"/>
    </location>
</feature>
<evidence type="ECO:0000256" key="1">
    <source>
        <dbReference type="ARBA" id="ARBA00022729"/>
    </source>
</evidence>